<protein>
    <recommendedName>
        <fullName evidence="4">Transmembrane protein</fullName>
    </recommendedName>
</protein>
<keyword evidence="1" id="KW-0812">Transmembrane</keyword>
<comment type="caution">
    <text evidence="2">The sequence shown here is derived from an EMBL/GenBank/DDBJ whole genome shotgun (WGS) entry which is preliminary data.</text>
</comment>
<keyword evidence="1" id="KW-0472">Membrane</keyword>
<evidence type="ECO:0008006" key="4">
    <source>
        <dbReference type="Google" id="ProtNLM"/>
    </source>
</evidence>
<dbReference type="RefSeq" id="WP_265765851.1">
    <property type="nucleotide sequence ID" value="NZ_JAGGJA010000005.1"/>
</dbReference>
<proteinExistence type="predicted"/>
<evidence type="ECO:0000256" key="1">
    <source>
        <dbReference type="SAM" id="Phobius"/>
    </source>
</evidence>
<evidence type="ECO:0000313" key="2">
    <source>
        <dbReference type="EMBL" id="MCW9707095.1"/>
    </source>
</evidence>
<feature type="transmembrane region" description="Helical" evidence="1">
    <location>
        <begin position="7"/>
        <end position="29"/>
    </location>
</feature>
<organism evidence="2 3">
    <name type="scientific">Fodinibius salsisoli</name>
    <dbReference type="NCBI Taxonomy" id="2820877"/>
    <lineage>
        <taxon>Bacteria</taxon>
        <taxon>Pseudomonadati</taxon>
        <taxon>Balneolota</taxon>
        <taxon>Balneolia</taxon>
        <taxon>Balneolales</taxon>
        <taxon>Balneolaceae</taxon>
        <taxon>Fodinibius</taxon>
    </lineage>
</organism>
<dbReference type="EMBL" id="JAGGJA010000005">
    <property type="protein sequence ID" value="MCW9707095.1"/>
    <property type="molecule type" value="Genomic_DNA"/>
</dbReference>
<reference evidence="2 3" key="1">
    <citation type="submission" date="2021-03" db="EMBL/GenBank/DDBJ databases">
        <title>Aliifodinibius sp. nov., a new bacterium isolated from saline soil.</title>
        <authorList>
            <person name="Galisteo C."/>
            <person name="De La Haba R."/>
            <person name="Sanchez-Porro C."/>
            <person name="Ventosa A."/>
        </authorList>
    </citation>
    <scope>NUCLEOTIDE SEQUENCE [LARGE SCALE GENOMIC DNA]</scope>
    <source>
        <strain evidence="2 3">1BSP15-2V2</strain>
    </source>
</reference>
<evidence type="ECO:0000313" key="3">
    <source>
        <dbReference type="Proteomes" id="UP001207918"/>
    </source>
</evidence>
<name>A0ABT3PMK6_9BACT</name>
<gene>
    <name evidence="2" type="ORF">J6I44_09515</name>
</gene>
<sequence>MKKGIAIILIGAHLMAVFHFTVPYVSYYANFHYFATELCVNQDNPELDCNGACQLDEMFHRQHQQKKDVASHYVDRAPKVDFFFQTTVVLHHSALSHPQIFSVDEHQFKALWYAEPSSPPPQLG</sequence>
<dbReference type="Proteomes" id="UP001207918">
    <property type="component" value="Unassembled WGS sequence"/>
</dbReference>
<keyword evidence="1" id="KW-1133">Transmembrane helix</keyword>
<keyword evidence="3" id="KW-1185">Reference proteome</keyword>
<accession>A0ABT3PMK6</accession>